<dbReference type="EMBL" id="JABXJJ020000019">
    <property type="protein sequence ID" value="MDI5970987.1"/>
    <property type="molecule type" value="Genomic_DNA"/>
</dbReference>
<protein>
    <submittedName>
        <fullName evidence="1">Uncharacterized protein</fullName>
    </submittedName>
</protein>
<reference evidence="1" key="1">
    <citation type="submission" date="2023-05" db="EMBL/GenBank/DDBJ databases">
        <title>Streptantibioticus silvisoli sp. nov., acidotolerant actinomycetes 1 from pine litter.</title>
        <authorList>
            <person name="Swiecimska M."/>
            <person name="Golinska P."/>
            <person name="Sangal V."/>
            <person name="Wachnowicz B."/>
            <person name="Goodfellow M."/>
        </authorList>
    </citation>
    <scope>NUCLEOTIDE SEQUENCE</scope>
    <source>
        <strain evidence="1">SL13</strain>
    </source>
</reference>
<proteinExistence type="predicted"/>
<comment type="caution">
    <text evidence="1">The sequence shown here is derived from an EMBL/GenBank/DDBJ whole genome shotgun (WGS) entry which is preliminary data.</text>
</comment>
<accession>A0AA90HAB8</accession>
<dbReference type="RefSeq" id="WP_271312710.1">
    <property type="nucleotide sequence ID" value="NZ_JABXJJ020000019.1"/>
</dbReference>
<dbReference type="AlphaFoldDB" id="A0AA90HAB8"/>
<name>A0AA90HAB8_9ACTN</name>
<gene>
    <name evidence="1" type="ORF">POF50_016825</name>
</gene>
<sequence length="261" mass="28007">MTRMMDVRRTAIDAMRYAVPPKAWSGPGDLEIDAGPYLGDADAPIPQTLVAGTVRLLLRDGEQPGPGAAVVTGLPRTASPQGVRDLHERLFGAVWEAFRDASRELDAAAVYRVKTGTTSDGAIPVELYGSAWSFKALHIDRDALLFSHLYGPLAGFTGGGMLLVDARAYLARHGLGFDDAFEWSQEPTEGSKPMLREQRHAEARAGFGVNLGAIGPDRAVFVNNLPAAGILHGVTPVVPTGTEPLVRVFHRCSVKRIEDGQ</sequence>
<evidence type="ECO:0000313" key="1">
    <source>
        <dbReference type="EMBL" id="MDI5970987.1"/>
    </source>
</evidence>
<organism evidence="1">
    <name type="scientific">Streptantibioticus silvisoli</name>
    <dbReference type="NCBI Taxonomy" id="2705255"/>
    <lineage>
        <taxon>Bacteria</taxon>
        <taxon>Bacillati</taxon>
        <taxon>Actinomycetota</taxon>
        <taxon>Actinomycetes</taxon>
        <taxon>Kitasatosporales</taxon>
        <taxon>Streptomycetaceae</taxon>
        <taxon>Streptantibioticus</taxon>
    </lineage>
</organism>